<dbReference type="GO" id="GO:0000976">
    <property type="term" value="F:transcription cis-regulatory region binding"/>
    <property type="evidence" value="ECO:0007669"/>
    <property type="project" value="TreeGrafter"/>
</dbReference>
<dbReference type="GO" id="GO:0003700">
    <property type="term" value="F:DNA-binding transcription factor activity"/>
    <property type="evidence" value="ECO:0007669"/>
    <property type="project" value="TreeGrafter"/>
</dbReference>
<reference evidence="8" key="1">
    <citation type="submission" date="2011-12" db="EMBL/GenBank/DDBJ databases">
        <title>Complete genome sequence of Streptomyces cattleya strain DSM 46488.</title>
        <authorList>
            <person name="Ou H.-Y."/>
            <person name="Li P."/>
            <person name="Zhao C."/>
            <person name="O'Hagan D."/>
            <person name="Deng Z."/>
        </authorList>
    </citation>
    <scope>NUCLEOTIDE SEQUENCE [LARGE SCALE GENOMIC DNA]</scope>
    <source>
        <strain evidence="8">ATCC 35852 / DSM 46488 / JCM 4925 / NBRC 14057 / NRRL 8057</strain>
        <plasmid evidence="8">Plasmid pSCATT</plasmid>
    </source>
</reference>
<gene>
    <name evidence="7" type="ordered locus">SCATT_p07620</name>
</gene>
<dbReference type="KEGG" id="sct:SCAT_p0975"/>
<evidence type="ECO:0000256" key="5">
    <source>
        <dbReference type="SAM" id="MobiDB-lite"/>
    </source>
</evidence>
<organism evidence="7 8">
    <name type="scientific">Streptantibioticus cattleyicolor (strain ATCC 35852 / DSM 46488 / JCM 4925 / NBRC 14057 / NRRL 8057)</name>
    <name type="common">Streptomyces cattleya</name>
    <dbReference type="NCBI Taxonomy" id="1003195"/>
    <lineage>
        <taxon>Bacteria</taxon>
        <taxon>Bacillati</taxon>
        <taxon>Actinomycetota</taxon>
        <taxon>Actinomycetes</taxon>
        <taxon>Kitasatosporales</taxon>
        <taxon>Streptomycetaceae</taxon>
        <taxon>Streptantibioticus</taxon>
    </lineage>
</organism>
<feature type="domain" description="HTH tetR-type" evidence="6">
    <location>
        <begin position="29"/>
        <end position="89"/>
    </location>
</feature>
<evidence type="ECO:0000313" key="8">
    <source>
        <dbReference type="Proteomes" id="UP000007842"/>
    </source>
</evidence>
<dbReference type="EMBL" id="CP003229">
    <property type="protein sequence ID" value="AEW98955.1"/>
    <property type="molecule type" value="Genomic_DNA"/>
</dbReference>
<dbReference type="InterPro" id="IPR009057">
    <property type="entry name" value="Homeodomain-like_sf"/>
</dbReference>
<proteinExistence type="predicted"/>
<evidence type="ECO:0000259" key="6">
    <source>
        <dbReference type="PROSITE" id="PS50977"/>
    </source>
</evidence>
<dbReference type="PATRIC" id="fig|1003195.11.peg.935"/>
<feature type="DNA-binding region" description="H-T-H motif" evidence="4">
    <location>
        <begin position="52"/>
        <end position="71"/>
    </location>
</feature>
<geneLocation type="plasmid" evidence="7 8">
    <name>pSCATT</name>
</geneLocation>
<evidence type="ECO:0000313" key="7">
    <source>
        <dbReference type="EMBL" id="AEW98955.1"/>
    </source>
</evidence>
<keyword evidence="1" id="KW-0805">Transcription regulation</keyword>
<feature type="compositionally biased region" description="Basic and acidic residues" evidence="5">
    <location>
        <begin position="1"/>
        <end position="13"/>
    </location>
</feature>
<evidence type="ECO:0000256" key="2">
    <source>
        <dbReference type="ARBA" id="ARBA00023125"/>
    </source>
</evidence>
<keyword evidence="3" id="KW-0804">Transcription</keyword>
<keyword evidence="7" id="KW-0614">Plasmid</keyword>
<feature type="region of interest" description="Disordered" evidence="5">
    <location>
        <begin position="1"/>
        <end position="34"/>
    </location>
</feature>
<dbReference type="RefSeq" id="WP_014151424.1">
    <property type="nucleotide sequence ID" value="NC_016113.1"/>
</dbReference>
<dbReference type="Pfam" id="PF00440">
    <property type="entry name" value="TetR_N"/>
    <property type="match status" value="1"/>
</dbReference>
<dbReference type="InterPro" id="IPR001647">
    <property type="entry name" value="HTH_TetR"/>
</dbReference>
<dbReference type="Gene3D" id="1.10.357.10">
    <property type="entry name" value="Tetracycline Repressor, domain 2"/>
    <property type="match status" value="1"/>
</dbReference>
<accession>G8XHU0</accession>
<dbReference type="SUPFAM" id="SSF46689">
    <property type="entry name" value="Homeodomain-like"/>
    <property type="match status" value="1"/>
</dbReference>
<dbReference type="OrthoDB" id="3211155at2"/>
<dbReference type="InterPro" id="IPR050109">
    <property type="entry name" value="HTH-type_TetR-like_transc_reg"/>
</dbReference>
<evidence type="ECO:0000256" key="4">
    <source>
        <dbReference type="PROSITE-ProRule" id="PRU00335"/>
    </source>
</evidence>
<dbReference type="PANTHER" id="PTHR30055:SF234">
    <property type="entry name" value="HTH-TYPE TRANSCRIPTIONAL REGULATOR BETI"/>
    <property type="match status" value="1"/>
</dbReference>
<keyword evidence="8" id="KW-1185">Reference proteome</keyword>
<dbReference type="InterPro" id="IPR041347">
    <property type="entry name" value="MftR_C"/>
</dbReference>
<dbReference type="Gene3D" id="1.10.10.60">
    <property type="entry name" value="Homeodomain-like"/>
    <property type="match status" value="1"/>
</dbReference>
<dbReference type="PRINTS" id="PR00455">
    <property type="entry name" value="HTHTETR"/>
</dbReference>
<dbReference type="KEGG" id="scy:SCATT_p07620"/>
<sequence>MSEGRHDPGRPAERTPGGKKPTLRERKKRETRQRISDVATELIVERGFDNVTVAQIAEAADVSAMTVFNHFPRKEDLFIDRIPEAIELFTGAVRDRAPDEGPLAALRRLACDLAERHHPLGAVDDDFPDFWRIVLASPALRARAREAVEELETALATAIAETTGQAPGSPAPGLVAALVVAAYRTVYLATAGRLLAGERAADLADDHRARMHAAFDALEHGLPAL</sequence>
<dbReference type="PROSITE" id="PS50977">
    <property type="entry name" value="HTH_TETR_2"/>
    <property type="match status" value="1"/>
</dbReference>
<dbReference type="AlphaFoldDB" id="F8JIW0"/>
<dbReference type="Pfam" id="PF17754">
    <property type="entry name" value="TetR_C_14"/>
    <property type="match status" value="1"/>
</dbReference>
<dbReference type="Proteomes" id="UP000007842">
    <property type="component" value="Plasmid pSCATT"/>
</dbReference>
<dbReference type="HOGENOM" id="CLU_069356_2_0_11"/>
<accession>F8JIW0</accession>
<keyword evidence="2 4" id="KW-0238">DNA-binding</keyword>
<dbReference type="PANTHER" id="PTHR30055">
    <property type="entry name" value="HTH-TYPE TRANSCRIPTIONAL REGULATOR RUTR"/>
    <property type="match status" value="1"/>
</dbReference>
<protein>
    <submittedName>
        <fullName evidence="7">Putative transcriptional regulator, TetR family</fullName>
    </submittedName>
</protein>
<evidence type="ECO:0000256" key="3">
    <source>
        <dbReference type="ARBA" id="ARBA00023163"/>
    </source>
</evidence>
<evidence type="ECO:0000256" key="1">
    <source>
        <dbReference type="ARBA" id="ARBA00023015"/>
    </source>
</evidence>
<name>F8JIW0_STREN</name>